<gene>
    <name evidence="7" type="ORF">FS935_04970</name>
</gene>
<keyword evidence="5 6" id="KW-0472">Membrane</keyword>
<evidence type="ECO:0000313" key="7">
    <source>
        <dbReference type="EMBL" id="TXC92405.1"/>
    </source>
</evidence>
<feature type="transmembrane region" description="Helical" evidence="6">
    <location>
        <begin position="186"/>
        <end position="204"/>
    </location>
</feature>
<evidence type="ECO:0000256" key="2">
    <source>
        <dbReference type="ARBA" id="ARBA00009012"/>
    </source>
</evidence>
<dbReference type="EMBL" id="VOQF01000002">
    <property type="protein sequence ID" value="TXC92405.1"/>
    <property type="molecule type" value="Genomic_DNA"/>
</dbReference>
<dbReference type="PANTHER" id="PTHR13353:SF5">
    <property type="entry name" value="TRANSMEMBRANE PROTEIN 19"/>
    <property type="match status" value="1"/>
</dbReference>
<reference evidence="7 8" key="1">
    <citation type="journal article" date="2005" name="Int. J. Syst. Evol. Microbiol.">
        <title>Bacillus litoralis sp. nov., isolated from a tidal flat of the Yellow Sea in Korea.</title>
        <authorList>
            <person name="Yoon J.H."/>
            <person name="Oh T.K."/>
        </authorList>
    </citation>
    <scope>NUCLEOTIDE SEQUENCE [LARGE SCALE GENOMIC DNA]</scope>
    <source>
        <strain evidence="7 8">SW-211</strain>
    </source>
</reference>
<evidence type="ECO:0000256" key="1">
    <source>
        <dbReference type="ARBA" id="ARBA00004141"/>
    </source>
</evidence>
<protein>
    <submittedName>
        <fullName evidence="7">DUF92 domain-containing protein</fullName>
    </submittedName>
</protein>
<proteinExistence type="inferred from homology"/>
<dbReference type="AlphaFoldDB" id="A0A5C6W4U9"/>
<dbReference type="InterPro" id="IPR002794">
    <property type="entry name" value="DUF92_TMEM19"/>
</dbReference>
<evidence type="ECO:0000256" key="5">
    <source>
        <dbReference type="ARBA" id="ARBA00023136"/>
    </source>
</evidence>
<feature type="transmembrane region" description="Helical" evidence="6">
    <location>
        <begin position="239"/>
        <end position="260"/>
    </location>
</feature>
<accession>A0A5C6W4U9</accession>
<sequence length="261" mass="28357">MMLNLIIAASFIVLISLSSWRSKSLTLSGAIGAMFVGIFIYSGFSWQGLVLLGCFFGSSSYVSKYKAKLKTNVMYIIEKGDQRDIVQVIANGGIPASLGLLTLLLPSFEDVFLIGFCVSLAAATSDTWASEIGTLSKKDPRMLFTLKTVPRGTSGAVSSLGTSAGLLGAMFISAVSILLFSLSPYFFLYIIFMGFLGNIFDTILGQTIQIKYCCSACQKITEKQVHCRVKGEKLHRYSFLTNDSVNISSIILATLLSILFF</sequence>
<evidence type="ECO:0000256" key="4">
    <source>
        <dbReference type="ARBA" id="ARBA00022989"/>
    </source>
</evidence>
<dbReference type="Pfam" id="PF01940">
    <property type="entry name" value="DUF92"/>
    <property type="match status" value="1"/>
</dbReference>
<dbReference type="Proteomes" id="UP000321363">
    <property type="component" value="Unassembled WGS sequence"/>
</dbReference>
<name>A0A5C6W4U9_9BACI</name>
<dbReference type="GO" id="GO:0016020">
    <property type="term" value="C:membrane"/>
    <property type="evidence" value="ECO:0007669"/>
    <property type="project" value="UniProtKB-SubCell"/>
</dbReference>
<dbReference type="OrthoDB" id="9808500at2"/>
<feature type="transmembrane region" description="Helical" evidence="6">
    <location>
        <begin position="156"/>
        <end position="180"/>
    </location>
</feature>
<evidence type="ECO:0000256" key="3">
    <source>
        <dbReference type="ARBA" id="ARBA00022692"/>
    </source>
</evidence>
<organism evidence="7 8">
    <name type="scientific">Metabacillus litoralis</name>
    <dbReference type="NCBI Taxonomy" id="152268"/>
    <lineage>
        <taxon>Bacteria</taxon>
        <taxon>Bacillati</taxon>
        <taxon>Bacillota</taxon>
        <taxon>Bacilli</taxon>
        <taxon>Bacillales</taxon>
        <taxon>Bacillaceae</taxon>
        <taxon>Metabacillus</taxon>
    </lineage>
</organism>
<keyword evidence="3 6" id="KW-0812">Transmembrane</keyword>
<evidence type="ECO:0000256" key="6">
    <source>
        <dbReference type="SAM" id="Phobius"/>
    </source>
</evidence>
<keyword evidence="8" id="KW-1185">Reference proteome</keyword>
<keyword evidence="4 6" id="KW-1133">Transmembrane helix</keyword>
<feature type="transmembrane region" description="Helical" evidence="6">
    <location>
        <begin position="34"/>
        <end position="63"/>
    </location>
</feature>
<evidence type="ECO:0000313" key="8">
    <source>
        <dbReference type="Proteomes" id="UP000321363"/>
    </source>
</evidence>
<comment type="subcellular location">
    <subcellularLocation>
        <location evidence="1">Membrane</location>
        <topology evidence="1">Multi-pass membrane protein</topology>
    </subcellularLocation>
</comment>
<comment type="similarity">
    <text evidence="2">Belongs to the TMEM19 family.</text>
</comment>
<comment type="caution">
    <text evidence="7">The sequence shown here is derived from an EMBL/GenBank/DDBJ whole genome shotgun (WGS) entry which is preliminary data.</text>
</comment>
<dbReference type="PANTHER" id="PTHR13353">
    <property type="entry name" value="TRANSMEMBRANE PROTEIN 19"/>
    <property type="match status" value="1"/>
</dbReference>